<dbReference type="CDD" id="cd08152">
    <property type="entry name" value="y4iL_like"/>
    <property type="match status" value="1"/>
</dbReference>
<protein>
    <submittedName>
        <fullName evidence="2">Catalase family protein</fullName>
    </submittedName>
</protein>
<dbReference type="SUPFAM" id="SSF56634">
    <property type="entry name" value="Heme-dependent catalase-like"/>
    <property type="match status" value="1"/>
</dbReference>
<dbReference type="RefSeq" id="WP_147935834.1">
    <property type="nucleotide sequence ID" value="NZ_VPFD01000017.1"/>
</dbReference>
<name>A0A5C7G2I7_9BURK</name>
<dbReference type="AlphaFoldDB" id="A0A5C7G2I7"/>
<dbReference type="Gene3D" id="2.40.180.10">
    <property type="entry name" value="Catalase core domain"/>
    <property type="match status" value="1"/>
</dbReference>
<accession>A0A5C7G2I7</accession>
<dbReference type="InterPro" id="IPR020835">
    <property type="entry name" value="Catalase_sf"/>
</dbReference>
<organism evidence="2 3">
    <name type="scientific">Massilia arenae</name>
    <dbReference type="NCBI Taxonomy" id="2603288"/>
    <lineage>
        <taxon>Bacteria</taxon>
        <taxon>Pseudomonadati</taxon>
        <taxon>Pseudomonadota</taxon>
        <taxon>Betaproteobacteria</taxon>
        <taxon>Burkholderiales</taxon>
        <taxon>Oxalobacteraceae</taxon>
        <taxon>Telluria group</taxon>
        <taxon>Massilia</taxon>
    </lineage>
</organism>
<dbReference type="PANTHER" id="PTHR36195">
    <property type="entry name" value="DOMAIN PROTEIN, PUTATIVE (AFU_ORTHOLOGUE AFUA_5G01990)-RELATED-RELATED"/>
    <property type="match status" value="1"/>
</dbReference>
<comment type="caution">
    <text evidence="2">The sequence shown here is derived from an EMBL/GenBank/DDBJ whole genome shotgun (WGS) entry which is preliminary data.</text>
</comment>
<evidence type="ECO:0000313" key="3">
    <source>
        <dbReference type="Proteomes" id="UP000321413"/>
    </source>
</evidence>
<proteinExistence type="predicted"/>
<keyword evidence="3" id="KW-1185">Reference proteome</keyword>
<gene>
    <name evidence="2" type="ORF">FVD38_16585</name>
</gene>
<sequence>MAFPSNPIPYRPDLEHAALDEEETIHALQVVFANMAKKVADAEGHAHRAVHAKGHALVRGKLTILDRLPPQLAQGLFAQAGTHDVLLRWSSPPAEQLPDGVSTPRAVAMKVLDVQGERLDAAKQGNSQDFLMVNGPAFNAPDPQAFLKNVKLLAATTNRTETGKKVISAVLRGAEAALEAVGGESGSLKAMGGEPQNHPLGETYFSQTPYLYGQHMAKFSLAPVAPALQALDGSAIEGGDDAQREAIRAHFAAGGGEWELRVQLNVDTDKMPIEDASVAWPQDLSPYVAVARVTLAPQTSWDAGSLRLEDETAFDQWNCLAAHRPLGAVNRARRQVMAVSRDFRSEFNRCPIHEPAA</sequence>
<dbReference type="EMBL" id="VPFD01000017">
    <property type="protein sequence ID" value="TXF98545.1"/>
    <property type="molecule type" value="Genomic_DNA"/>
</dbReference>
<dbReference type="PANTHER" id="PTHR36195:SF4">
    <property type="entry name" value="DOMAIN PROTEIN, PUTATIVE (AFU_ORTHOLOGUE AFUA_5G01990)-RELATED"/>
    <property type="match status" value="1"/>
</dbReference>
<evidence type="ECO:0000256" key="1">
    <source>
        <dbReference type="ARBA" id="ARBA00002974"/>
    </source>
</evidence>
<dbReference type="Proteomes" id="UP000321413">
    <property type="component" value="Unassembled WGS sequence"/>
</dbReference>
<dbReference type="GO" id="GO:0020037">
    <property type="term" value="F:heme binding"/>
    <property type="evidence" value="ECO:0007669"/>
    <property type="project" value="InterPro"/>
</dbReference>
<reference evidence="2 3" key="1">
    <citation type="submission" date="2019-08" db="EMBL/GenBank/DDBJ databases">
        <title>Massilia golmudensis sp. nov., isolated from sand in the Qinghai-Tibetan Plateau.</title>
        <authorList>
            <person name="Zhang B."/>
        </authorList>
    </citation>
    <scope>NUCLEOTIDE SEQUENCE [LARGE SCALE GENOMIC DNA]</scope>
    <source>
        <strain evidence="2 3">GEM5</strain>
    </source>
</reference>
<evidence type="ECO:0000313" key="2">
    <source>
        <dbReference type="EMBL" id="TXF98545.1"/>
    </source>
</evidence>
<comment type="function">
    <text evidence="1">Decomposes hydrogen peroxide into water and oxygen; serves to protect cells from the toxic effects of hydrogen peroxide.</text>
</comment>